<dbReference type="GO" id="GO:0016740">
    <property type="term" value="F:transferase activity"/>
    <property type="evidence" value="ECO:0007669"/>
    <property type="project" value="UniProtKB-KW"/>
</dbReference>
<reference evidence="2 3" key="1">
    <citation type="submission" date="2018-03" db="EMBL/GenBank/DDBJ databases">
        <title>Whole genome sequencing of Histamine producing bacteria.</title>
        <authorList>
            <person name="Butler K."/>
        </authorList>
    </citation>
    <scope>NUCLEOTIDE SEQUENCE [LARGE SCALE GENOMIC DNA]</scope>
    <source>
        <strain evidence="2 3">DSM 16190</strain>
    </source>
</reference>
<organism evidence="2 3">
    <name type="scientific">Photobacterium lipolyticum</name>
    <dbReference type="NCBI Taxonomy" id="266810"/>
    <lineage>
        <taxon>Bacteria</taxon>
        <taxon>Pseudomonadati</taxon>
        <taxon>Pseudomonadota</taxon>
        <taxon>Gammaproteobacteria</taxon>
        <taxon>Vibrionales</taxon>
        <taxon>Vibrionaceae</taxon>
        <taxon>Photobacterium</taxon>
    </lineage>
</organism>
<keyword evidence="1" id="KW-0472">Membrane</keyword>
<comment type="caution">
    <text evidence="2">The sequence shown here is derived from an EMBL/GenBank/DDBJ whole genome shotgun (WGS) entry which is preliminary data.</text>
</comment>
<evidence type="ECO:0000313" key="3">
    <source>
        <dbReference type="Proteomes" id="UP000240904"/>
    </source>
</evidence>
<sequence length="89" mass="10002">MSAAKIYFRDLLGLTLIIFSVLTILGVIFDFLALITNINHEGALATTYLYESIPLLLCVFPSFILGKVINRPAWVSETEQYHLQAAKKQ</sequence>
<dbReference type="OrthoDB" id="5828728at2"/>
<evidence type="ECO:0000256" key="1">
    <source>
        <dbReference type="SAM" id="Phobius"/>
    </source>
</evidence>
<protein>
    <submittedName>
        <fullName evidence="2">D-fructose-6-phosphate amidotransferase</fullName>
    </submittedName>
</protein>
<keyword evidence="3" id="KW-1185">Reference proteome</keyword>
<accession>A0A2T3MZK4</accession>
<keyword evidence="2" id="KW-0808">Transferase</keyword>
<name>A0A2T3MZK4_9GAMM</name>
<feature type="transmembrane region" description="Helical" evidence="1">
    <location>
        <begin position="47"/>
        <end position="66"/>
    </location>
</feature>
<keyword evidence="1" id="KW-1133">Transmembrane helix</keyword>
<feature type="transmembrane region" description="Helical" evidence="1">
    <location>
        <begin position="12"/>
        <end position="35"/>
    </location>
</feature>
<keyword evidence="1" id="KW-0812">Transmembrane</keyword>
<dbReference type="Proteomes" id="UP000240904">
    <property type="component" value="Unassembled WGS sequence"/>
</dbReference>
<dbReference type="AlphaFoldDB" id="A0A2T3MZK4"/>
<dbReference type="EMBL" id="PYMC01000005">
    <property type="protein sequence ID" value="PSW05438.1"/>
    <property type="molecule type" value="Genomic_DNA"/>
</dbReference>
<dbReference type="RefSeq" id="WP_107283078.1">
    <property type="nucleotide sequence ID" value="NZ_PYMC01000005.1"/>
</dbReference>
<gene>
    <name evidence="2" type="ORF">C9I89_09305</name>
</gene>
<proteinExistence type="predicted"/>
<evidence type="ECO:0000313" key="2">
    <source>
        <dbReference type="EMBL" id="PSW05438.1"/>
    </source>
</evidence>